<dbReference type="SUPFAM" id="SSF47413">
    <property type="entry name" value="lambda repressor-like DNA-binding domains"/>
    <property type="match status" value="1"/>
</dbReference>
<dbReference type="NCBIfam" id="TIGR02607">
    <property type="entry name" value="antidote_HigA"/>
    <property type="match status" value="1"/>
</dbReference>
<dbReference type="PANTHER" id="PTHR36924:SF1">
    <property type="entry name" value="ANTITOXIN HIGA-1"/>
    <property type="match status" value="1"/>
</dbReference>
<proteinExistence type="predicted"/>
<organism evidence="2 3">
    <name type="scientific">Flavipsychrobacter stenotrophus</name>
    <dbReference type="NCBI Taxonomy" id="2077091"/>
    <lineage>
        <taxon>Bacteria</taxon>
        <taxon>Pseudomonadati</taxon>
        <taxon>Bacteroidota</taxon>
        <taxon>Chitinophagia</taxon>
        <taxon>Chitinophagales</taxon>
        <taxon>Chitinophagaceae</taxon>
        <taxon>Flavipsychrobacter</taxon>
    </lineage>
</organism>
<gene>
    <name evidence="2" type="primary">higA</name>
    <name evidence="2" type="ORF">CJD36_017860</name>
</gene>
<comment type="caution">
    <text evidence="2">The sequence shown here is derived from an EMBL/GenBank/DDBJ whole genome shotgun (WGS) entry which is preliminary data.</text>
</comment>
<dbReference type="InterPro" id="IPR010982">
    <property type="entry name" value="Lambda_DNA-bd_dom_sf"/>
</dbReference>
<evidence type="ECO:0000256" key="1">
    <source>
        <dbReference type="ARBA" id="ARBA00023125"/>
    </source>
</evidence>
<dbReference type="EMBL" id="PPSL01000005">
    <property type="protein sequence ID" value="PQJ09792.1"/>
    <property type="molecule type" value="Genomic_DNA"/>
</dbReference>
<keyword evidence="3" id="KW-1185">Reference proteome</keyword>
<sequence length="79" mass="9121">MNTNEILHPGEILVYELDARGEDPIAFAVRIGMFPSDFLDLLNRKESVTADIAQRLEKELNISVQFWLDLQADYDLRKV</sequence>
<keyword evidence="1" id="KW-0238">DNA-binding</keyword>
<dbReference type="GO" id="GO:0003677">
    <property type="term" value="F:DNA binding"/>
    <property type="evidence" value="ECO:0007669"/>
    <property type="project" value="UniProtKB-KW"/>
</dbReference>
<accession>A0A2S7SS93</accession>
<protein>
    <submittedName>
        <fullName evidence="2">Addiction module antidote protein, HigA family</fullName>
    </submittedName>
</protein>
<name>A0A2S7SS93_9BACT</name>
<evidence type="ECO:0000313" key="2">
    <source>
        <dbReference type="EMBL" id="PQJ09792.1"/>
    </source>
</evidence>
<evidence type="ECO:0000313" key="3">
    <source>
        <dbReference type="Proteomes" id="UP000239872"/>
    </source>
</evidence>
<dbReference type="AlphaFoldDB" id="A0A2S7SS93"/>
<dbReference type="RefSeq" id="WP_105040564.1">
    <property type="nucleotide sequence ID" value="NZ_PPSL01000005.1"/>
</dbReference>
<reference evidence="2 3" key="1">
    <citation type="submission" date="2018-01" db="EMBL/GenBank/DDBJ databases">
        <title>A novel member of the phylum Bacteroidetes isolated from glacier ice.</title>
        <authorList>
            <person name="Liu Q."/>
            <person name="Xin Y.-H."/>
        </authorList>
    </citation>
    <scope>NUCLEOTIDE SEQUENCE [LARGE SCALE GENOMIC DNA]</scope>
    <source>
        <strain evidence="2 3">RB1R16</strain>
    </source>
</reference>
<dbReference type="InterPro" id="IPR013430">
    <property type="entry name" value="Toxin_antidote_HigA"/>
</dbReference>
<dbReference type="OrthoDB" id="9796786at2"/>
<dbReference type="Gene3D" id="1.10.260.40">
    <property type="entry name" value="lambda repressor-like DNA-binding domains"/>
    <property type="match status" value="1"/>
</dbReference>
<dbReference type="Proteomes" id="UP000239872">
    <property type="component" value="Unassembled WGS sequence"/>
</dbReference>
<dbReference type="PANTHER" id="PTHR36924">
    <property type="entry name" value="ANTITOXIN HIGA-1"/>
    <property type="match status" value="1"/>
</dbReference>